<evidence type="ECO:0000256" key="4">
    <source>
        <dbReference type="SAM" id="Coils"/>
    </source>
</evidence>
<feature type="domain" description="Glycoside hydrolase family 2 catalytic" evidence="7">
    <location>
        <begin position="326"/>
        <end position="599"/>
    </location>
</feature>
<dbReference type="Gene3D" id="2.60.40.10">
    <property type="entry name" value="Immunoglobulins"/>
    <property type="match status" value="3"/>
</dbReference>
<dbReference type="InterPro" id="IPR013783">
    <property type="entry name" value="Ig-like_fold"/>
</dbReference>
<comment type="similarity">
    <text evidence="1">Belongs to the glycosyl hydrolase 2 family.</text>
</comment>
<feature type="coiled-coil region" evidence="4">
    <location>
        <begin position="859"/>
        <end position="893"/>
    </location>
</feature>
<dbReference type="AlphaFoldDB" id="A0A7X8XW43"/>
<dbReference type="GO" id="GO:0005975">
    <property type="term" value="P:carbohydrate metabolic process"/>
    <property type="evidence" value="ECO:0007669"/>
    <property type="project" value="InterPro"/>
</dbReference>
<dbReference type="Pfam" id="PF00703">
    <property type="entry name" value="Glyco_hydro_2"/>
    <property type="match status" value="1"/>
</dbReference>
<dbReference type="Proteomes" id="UP000585050">
    <property type="component" value="Unassembled WGS sequence"/>
</dbReference>
<dbReference type="PANTHER" id="PTHR42732">
    <property type="entry name" value="BETA-GALACTOSIDASE"/>
    <property type="match status" value="1"/>
</dbReference>
<accession>A0A7X8XW43</accession>
<evidence type="ECO:0000256" key="5">
    <source>
        <dbReference type="SAM" id="SignalP"/>
    </source>
</evidence>
<organism evidence="10 11">
    <name type="scientific">Flammeovirga agarivorans</name>
    <dbReference type="NCBI Taxonomy" id="2726742"/>
    <lineage>
        <taxon>Bacteria</taxon>
        <taxon>Pseudomonadati</taxon>
        <taxon>Bacteroidota</taxon>
        <taxon>Cytophagia</taxon>
        <taxon>Cytophagales</taxon>
        <taxon>Flammeovirgaceae</taxon>
        <taxon>Flammeovirga</taxon>
    </lineage>
</organism>
<keyword evidence="11" id="KW-1185">Reference proteome</keyword>
<dbReference type="Pfam" id="PF02836">
    <property type="entry name" value="Glyco_hydro_2_C"/>
    <property type="match status" value="1"/>
</dbReference>
<evidence type="ECO:0000259" key="6">
    <source>
        <dbReference type="Pfam" id="PF00703"/>
    </source>
</evidence>
<dbReference type="SUPFAM" id="SSF49785">
    <property type="entry name" value="Galactose-binding domain-like"/>
    <property type="match status" value="1"/>
</dbReference>
<dbReference type="InterPro" id="IPR008979">
    <property type="entry name" value="Galactose-bd-like_sf"/>
</dbReference>
<dbReference type="Pfam" id="PF18565">
    <property type="entry name" value="Glyco_hydro2_C5"/>
    <property type="match status" value="1"/>
</dbReference>
<dbReference type="InterPro" id="IPR017853">
    <property type="entry name" value="GH"/>
</dbReference>
<evidence type="ECO:0000256" key="3">
    <source>
        <dbReference type="ARBA" id="ARBA00023295"/>
    </source>
</evidence>
<dbReference type="Pfam" id="PF02837">
    <property type="entry name" value="Glyco_hydro_2_N"/>
    <property type="match status" value="1"/>
</dbReference>
<sequence>MDFRKHLLKILLLLFGLQLSAYAQEFSTAGFYQTDPKVREAINFNVGWRFIKQDVEGAEAIDFDDSNWKVVNLPDGMELLPLNASGGVNYQGPSWYRKHFTPNEQLKGKKVMIHFEGIMGKSKIWINGQLVRENFGSYYPIHVDLSDYLKFGEENVIAVRPDNSNDHSYPPGKPQETLDFTYFGGIYRDVWLITHNDVYVTHPLAVDKVAGGGVFVHFDDLTEESVKVFVDVDIANEGKAKDLQVHLSLKDKAGNEVAKLKEKVNISSDDSEQVKMSFTVKNPKLWSPNHPHLHQLYVTIKDKKGNVLDTFRNRVGIRTIELKGPEGLFLNGKKYPKLLGANRHQDFAHIGHALPNNLHYRDALKLRQVGMNVIRSAHYIQDPAFMDACDELGMFLVAAIPGWQYWNKKEPIFQERMLKDVRNMVRLERNRPSILLWEVVPNETHFPEEYAIKATQFTKEEYPYPGKYTVTDARTHRSKAQKYFDVLYANDQVEAHKQKSIFKREWGDFVDNWVDHNSVSRVAKQWGEAPQVKQAMHYFKEEWMEDGELQEWPSMTMIYGASESLFGATLWHSFDHQRGYHPDPFWGGIMDAYRQPKFSYYLFKSLLPTSGLEDVPHVDAEPFVYIAHLMTPFSPKDVVVFTNCDEVKLTMYGEEIGIKKSTDPNSPVPRVPVVFTDVFKKIDARNKNKKGYGKIDQKWVEGAVMKAEGIIDGEVVTEHSRWPAGRKRRLLLKVDDMGITPQADGSDITTVVAYLVDAGGAIKRLSDEYVRFTVEGEGELIGGVNNEINPQKLLWGEAVALVKSSTNPGKVKVRAEVLKDGINAPSFAEIEFNTVGPKHQLHYTELPQKEQEYIPTPLLVNESEEMKKLRVELQEVKKQLQEYKLNEVGKQQDTFIE</sequence>
<keyword evidence="2 10" id="KW-0378">Hydrolase</keyword>
<evidence type="ECO:0000259" key="9">
    <source>
        <dbReference type="Pfam" id="PF18565"/>
    </source>
</evidence>
<keyword evidence="5" id="KW-0732">Signal</keyword>
<proteinExistence type="inferred from homology"/>
<keyword evidence="3" id="KW-0326">Glycosidase</keyword>
<dbReference type="InterPro" id="IPR006104">
    <property type="entry name" value="Glyco_hydro_2_N"/>
</dbReference>
<gene>
    <name evidence="10" type="ORF">HGP29_11630</name>
</gene>
<dbReference type="Gene3D" id="3.20.20.80">
    <property type="entry name" value="Glycosidases"/>
    <property type="match status" value="1"/>
</dbReference>
<dbReference type="InterPro" id="IPR040605">
    <property type="entry name" value="Glyco_hydro2_dom5"/>
</dbReference>
<feature type="domain" description="Glycosyl hydrolases family 2 sugar binding" evidence="8">
    <location>
        <begin position="81"/>
        <end position="194"/>
    </location>
</feature>
<reference evidence="10 11" key="1">
    <citation type="submission" date="2020-04" db="EMBL/GenBank/DDBJ databases">
        <title>Flammeovirga sp. SR4, a novel species isolated from seawater.</title>
        <authorList>
            <person name="Wang X."/>
        </authorList>
    </citation>
    <scope>NUCLEOTIDE SEQUENCE [LARGE SCALE GENOMIC DNA]</scope>
    <source>
        <strain evidence="10 11">SR4</strain>
    </source>
</reference>
<feature type="domain" description="Glycoside hydrolase family 2 immunoglobulin-like beta-sandwich" evidence="6">
    <location>
        <begin position="220"/>
        <end position="318"/>
    </location>
</feature>
<evidence type="ECO:0000313" key="11">
    <source>
        <dbReference type="Proteomes" id="UP000585050"/>
    </source>
</evidence>
<dbReference type="InterPro" id="IPR051913">
    <property type="entry name" value="GH2_Domain-Containing"/>
</dbReference>
<dbReference type="InterPro" id="IPR006102">
    <property type="entry name" value="Ig-like_GH2"/>
</dbReference>
<evidence type="ECO:0000313" key="10">
    <source>
        <dbReference type="EMBL" id="NLR91864.1"/>
    </source>
</evidence>
<dbReference type="InterPro" id="IPR036156">
    <property type="entry name" value="Beta-gal/glucu_dom_sf"/>
</dbReference>
<protein>
    <submittedName>
        <fullName evidence="10">Glycoside hydrolase family 2 protein</fullName>
    </submittedName>
</protein>
<name>A0A7X8XW43_9BACT</name>
<dbReference type="RefSeq" id="WP_168882577.1">
    <property type="nucleotide sequence ID" value="NZ_JABAIL010000003.1"/>
</dbReference>
<dbReference type="GO" id="GO:0004553">
    <property type="term" value="F:hydrolase activity, hydrolyzing O-glycosyl compounds"/>
    <property type="evidence" value="ECO:0007669"/>
    <property type="project" value="InterPro"/>
</dbReference>
<comment type="caution">
    <text evidence="10">The sequence shown here is derived from an EMBL/GenBank/DDBJ whole genome shotgun (WGS) entry which is preliminary data.</text>
</comment>
<dbReference type="SUPFAM" id="SSF51445">
    <property type="entry name" value="(Trans)glycosidases"/>
    <property type="match status" value="1"/>
</dbReference>
<evidence type="ECO:0000259" key="8">
    <source>
        <dbReference type="Pfam" id="PF02837"/>
    </source>
</evidence>
<dbReference type="InterPro" id="IPR006103">
    <property type="entry name" value="Glyco_hydro_2_cat"/>
</dbReference>
<dbReference type="SUPFAM" id="SSF49303">
    <property type="entry name" value="beta-Galactosidase/glucuronidase domain"/>
    <property type="match status" value="1"/>
</dbReference>
<feature type="domain" description="Glycoside hydrolase family 2" evidence="9">
    <location>
        <begin position="742"/>
        <end position="816"/>
    </location>
</feature>
<dbReference type="Gene3D" id="2.60.120.260">
    <property type="entry name" value="Galactose-binding domain-like"/>
    <property type="match status" value="1"/>
</dbReference>
<evidence type="ECO:0000256" key="2">
    <source>
        <dbReference type="ARBA" id="ARBA00022801"/>
    </source>
</evidence>
<keyword evidence="4" id="KW-0175">Coiled coil</keyword>
<feature type="chain" id="PRO_5031486987" evidence="5">
    <location>
        <begin position="24"/>
        <end position="897"/>
    </location>
</feature>
<evidence type="ECO:0000259" key="7">
    <source>
        <dbReference type="Pfam" id="PF02836"/>
    </source>
</evidence>
<dbReference type="EMBL" id="JABAIL010000003">
    <property type="protein sequence ID" value="NLR91864.1"/>
    <property type="molecule type" value="Genomic_DNA"/>
</dbReference>
<feature type="signal peptide" evidence="5">
    <location>
        <begin position="1"/>
        <end position="23"/>
    </location>
</feature>
<evidence type="ECO:0000256" key="1">
    <source>
        <dbReference type="ARBA" id="ARBA00007401"/>
    </source>
</evidence>
<dbReference type="PANTHER" id="PTHR42732:SF1">
    <property type="entry name" value="BETA-MANNOSIDASE"/>
    <property type="match status" value="1"/>
</dbReference>